<reference evidence="2" key="1">
    <citation type="journal article" date="2019" name="bioRxiv">
        <title>The Genome of the Zebra Mussel, Dreissena polymorpha: A Resource for Invasive Species Research.</title>
        <authorList>
            <person name="McCartney M.A."/>
            <person name="Auch B."/>
            <person name="Kono T."/>
            <person name="Mallez S."/>
            <person name="Zhang Y."/>
            <person name="Obille A."/>
            <person name="Becker A."/>
            <person name="Abrahante J.E."/>
            <person name="Garbe J."/>
            <person name="Badalamenti J.P."/>
            <person name="Herman A."/>
            <person name="Mangelson H."/>
            <person name="Liachko I."/>
            <person name="Sullivan S."/>
            <person name="Sone E.D."/>
            <person name="Koren S."/>
            <person name="Silverstein K.A.T."/>
            <person name="Beckman K.B."/>
            <person name="Gohl D.M."/>
        </authorList>
    </citation>
    <scope>NUCLEOTIDE SEQUENCE</scope>
    <source>
        <strain evidence="2">Duluth1</strain>
        <tissue evidence="2">Whole animal</tissue>
    </source>
</reference>
<protein>
    <submittedName>
        <fullName evidence="2">Uncharacterized protein</fullName>
    </submittedName>
</protein>
<evidence type="ECO:0000313" key="3">
    <source>
        <dbReference type="Proteomes" id="UP000828390"/>
    </source>
</evidence>
<keyword evidence="1" id="KW-0732">Signal</keyword>
<reference evidence="2" key="2">
    <citation type="submission" date="2020-11" db="EMBL/GenBank/DDBJ databases">
        <authorList>
            <person name="McCartney M.A."/>
            <person name="Auch B."/>
            <person name="Kono T."/>
            <person name="Mallez S."/>
            <person name="Becker A."/>
            <person name="Gohl D.M."/>
            <person name="Silverstein K.A.T."/>
            <person name="Koren S."/>
            <person name="Bechman K.B."/>
            <person name="Herman A."/>
            <person name="Abrahante J.E."/>
            <person name="Garbe J."/>
        </authorList>
    </citation>
    <scope>NUCLEOTIDE SEQUENCE</scope>
    <source>
        <strain evidence="2">Duluth1</strain>
        <tissue evidence="2">Whole animal</tissue>
    </source>
</reference>
<dbReference type="EMBL" id="JAIWYP010000042">
    <property type="protein sequence ID" value="KAH3691205.1"/>
    <property type="molecule type" value="Genomic_DNA"/>
</dbReference>
<evidence type="ECO:0000256" key="1">
    <source>
        <dbReference type="SAM" id="SignalP"/>
    </source>
</evidence>
<feature type="signal peptide" evidence="1">
    <location>
        <begin position="1"/>
        <end position="21"/>
    </location>
</feature>
<name>A0A9D3Y3E7_DREPO</name>
<gene>
    <name evidence="2" type="ORF">DPMN_194433</name>
</gene>
<keyword evidence="3" id="KW-1185">Reference proteome</keyword>
<accession>A0A9D3Y3E7</accession>
<feature type="chain" id="PRO_5039323868" evidence="1">
    <location>
        <begin position="22"/>
        <end position="131"/>
    </location>
</feature>
<dbReference type="Proteomes" id="UP000828390">
    <property type="component" value="Unassembled WGS sequence"/>
</dbReference>
<proteinExistence type="predicted"/>
<dbReference type="AlphaFoldDB" id="A0A9D3Y3E7"/>
<comment type="caution">
    <text evidence="2">The sequence shown here is derived from an EMBL/GenBank/DDBJ whole genome shotgun (WGS) entry which is preliminary data.</text>
</comment>
<evidence type="ECO:0000313" key="2">
    <source>
        <dbReference type="EMBL" id="KAH3691205.1"/>
    </source>
</evidence>
<organism evidence="2 3">
    <name type="scientific">Dreissena polymorpha</name>
    <name type="common">Zebra mussel</name>
    <name type="synonym">Mytilus polymorpha</name>
    <dbReference type="NCBI Taxonomy" id="45954"/>
    <lineage>
        <taxon>Eukaryota</taxon>
        <taxon>Metazoa</taxon>
        <taxon>Spiralia</taxon>
        <taxon>Lophotrochozoa</taxon>
        <taxon>Mollusca</taxon>
        <taxon>Bivalvia</taxon>
        <taxon>Autobranchia</taxon>
        <taxon>Heteroconchia</taxon>
        <taxon>Euheterodonta</taxon>
        <taxon>Imparidentia</taxon>
        <taxon>Neoheterodontei</taxon>
        <taxon>Myida</taxon>
        <taxon>Dreissenoidea</taxon>
        <taxon>Dreissenidae</taxon>
        <taxon>Dreissena</taxon>
    </lineage>
</organism>
<sequence>MHWSVVAILASLVAFLLSTTAETSHHWTTQDALERGGNTGKPRCPPPLYHGCDVTSLDHTRCTGAWWQYWLTSLPSSSLPQLRRHITGPHKMHWSLVAILANLVAFLLSTTAVTSHHWATQDALERGGNTG</sequence>